<protein>
    <recommendedName>
        <fullName evidence="3">PH domain-containing protein</fullName>
    </recommendedName>
</protein>
<keyword evidence="1" id="KW-0472">Membrane</keyword>
<reference evidence="2" key="1">
    <citation type="submission" date="2020-01" db="EMBL/GenBank/DDBJ databases">
        <title>Insect and environment-associated Actinomycetes.</title>
        <authorList>
            <person name="Currrie C."/>
            <person name="Chevrette M."/>
            <person name="Carlson C."/>
            <person name="Stubbendieck R."/>
            <person name="Wendt-Pienkowski E."/>
        </authorList>
    </citation>
    <scope>NUCLEOTIDE SEQUENCE</scope>
    <source>
        <strain evidence="2">SID505</strain>
    </source>
</reference>
<evidence type="ECO:0000313" key="2">
    <source>
        <dbReference type="EMBL" id="NEB89120.1"/>
    </source>
</evidence>
<evidence type="ECO:0000256" key="1">
    <source>
        <dbReference type="SAM" id="Phobius"/>
    </source>
</evidence>
<gene>
    <name evidence="2" type="ORF">G3I43_33905</name>
</gene>
<dbReference type="RefSeq" id="WP_164260733.1">
    <property type="nucleotide sequence ID" value="NZ_JAAGMK010000952.1"/>
</dbReference>
<proteinExistence type="predicted"/>
<feature type="transmembrane region" description="Helical" evidence="1">
    <location>
        <begin position="154"/>
        <end position="173"/>
    </location>
</feature>
<dbReference type="EMBL" id="JAAGMK010000952">
    <property type="protein sequence ID" value="NEB89120.1"/>
    <property type="molecule type" value="Genomic_DNA"/>
</dbReference>
<sequence length="176" mass="18692">MKSHRVVLRRKSLTFVAWSFALLLMLIGSIALASLADGVDADALGVAAVCLVSASFILRAGRARIVLADVNVLVINPVFTYAIPCRAVREVREEHTLIIVTNGEGDISSAAFGSSLIDHFVRSTERASDEVARHVRMFKGRAAGGVVRRMTRAWVADACGLAALVCAVAAVWAGSS</sequence>
<evidence type="ECO:0008006" key="3">
    <source>
        <dbReference type="Google" id="ProtNLM"/>
    </source>
</evidence>
<dbReference type="AlphaFoldDB" id="A0A6G3T1V4"/>
<feature type="transmembrane region" description="Helical" evidence="1">
    <location>
        <begin position="43"/>
        <end position="61"/>
    </location>
</feature>
<accession>A0A6G3T1V4</accession>
<organism evidence="2">
    <name type="scientific">Streptomyces anulatus</name>
    <name type="common">Streptomyces chrysomallus</name>
    <dbReference type="NCBI Taxonomy" id="1892"/>
    <lineage>
        <taxon>Bacteria</taxon>
        <taxon>Bacillati</taxon>
        <taxon>Actinomycetota</taxon>
        <taxon>Actinomycetes</taxon>
        <taxon>Kitasatosporales</taxon>
        <taxon>Streptomycetaceae</taxon>
        <taxon>Streptomyces</taxon>
    </lineage>
</organism>
<keyword evidence="1" id="KW-1133">Transmembrane helix</keyword>
<name>A0A6G3T1V4_STRAQ</name>
<keyword evidence="1" id="KW-0812">Transmembrane</keyword>
<comment type="caution">
    <text evidence="2">The sequence shown here is derived from an EMBL/GenBank/DDBJ whole genome shotgun (WGS) entry which is preliminary data.</text>
</comment>